<reference evidence="4 5" key="1">
    <citation type="journal article" date="2018" name="Mol. Plant">
        <title>The genome of Artemisia annua provides insight into the evolution of Asteraceae family and artemisinin biosynthesis.</title>
        <authorList>
            <person name="Shen Q."/>
            <person name="Zhang L."/>
            <person name="Liao Z."/>
            <person name="Wang S."/>
            <person name="Yan T."/>
            <person name="Shi P."/>
            <person name="Liu M."/>
            <person name="Fu X."/>
            <person name="Pan Q."/>
            <person name="Wang Y."/>
            <person name="Lv Z."/>
            <person name="Lu X."/>
            <person name="Zhang F."/>
            <person name="Jiang W."/>
            <person name="Ma Y."/>
            <person name="Chen M."/>
            <person name="Hao X."/>
            <person name="Li L."/>
            <person name="Tang Y."/>
            <person name="Lv G."/>
            <person name="Zhou Y."/>
            <person name="Sun X."/>
            <person name="Brodelius P.E."/>
            <person name="Rose J.K.C."/>
            <person name="Tang K."/>
        </authorList>
    </citation>
    <scope>NUCLEOTIDE SEQUENCE [LARGE SCALE GENOMIC DNA]</scope>
    <source>
        <strain evidence="5">cv. Huhao1</strain>
        <tissue evidence="4">Leaf</tissue>
    </source>
</reference>
<protein>
    <submittedName>
        <fullName evidence="4">G-protein beta WD-40 repeat-containing protein</fullName>
    </submittedName>
</protein>
<keyword evidence="5" id="KW-1185">Reference proteome</keyword>
<evidence type="ECO:0000256" key="2">
    <source>
        <dbReference type="ARBA" id="ARBA00008440"/>
    </source>
</evidence>
<gene>
    <name evidence="4" type="ORF">CTI12_AA566430</name>
</gene>
<sequence length="188" mass="21188">MSSDLETFMTWVDQVRRFKNTCSTIDMNPLGLSGATSAKVDESVNVGRGPYVFKLSGQIYLMYSKQEAYISCWYGREAGVSILNTNKVMNVKQVEHGLLAYQSLGVVYGDLSISPLYVYKSTFAEDIHHSETNEEILILKESVLKTDLRLGMARRKRDDPDEDLDADSNWALENAKSFDMECSEIGDD</sequence>
<dbReference type="EMBL" id="PKPP01014104">
    <property type="protein sequence ID" value="PWA40058.1"/>
    <property type="molecule type" value="Genomic_DNA"/>
</dbReference>
<organism evidence="4 5">
    <name type="scientific">Artemisia annua</name>
    <name type="common">Sweet wormwood</name>
    <dbReference type="NCBI Taxonomy" id="35608"/>
    <lineage>
        <taxon>Eukaryota</taxon>
        <taxon>Viridiplantae</taxon>
        <taxon>Streptophyta</taxon>
        <taxon>Embryophyta</taxon>
        <taxon>Tracheophyta</taxon>
        <taxon>Spermatophyta</taxon>
        <taxon>Magnoliopsida</taxon>
        <taxon>eudicotyledons</taxon>
        <taxon>Gunneridae</taxon>
        <taxon>Pentapetalae</taxon>
        <taxon>asterids</taxon>
        <taxon>campanulids</taxon>
        <taxon>Asterales</taxon>
        <taxon>Asteraceae</taxon>
        <taxon>Asteroideae</taxon>
        <taxon>Anthemideae</taxon>
        <taxon>Artemisiinae</taxon>
        <taxon>Artemisia</taxon>
    </lineage>
</organism>
<dbReference type="OrthoDB" id="1745793at2759"/>
<dbReference type="GO" id="GO:0005886">
    <property type="term" value="C:plasma membrane"/>
    <property type="evidence" value="ECO:0007669"/>
    <property type="project" value="UniProtKB-SubCell"/>
</dbReference>
<comment type="similarity">
    <text evidence="2">Belongs to the HAK/KUP transporter (TC 2.A.72.3) family.</text>
</comment>
<dbReference type="PANTHER" id="PTHR30540">
    <property type="entry name" value="OSMOTIC STRESS POTASSIUM TRANSPORTER"/>
    <property type="match status" value="1"/>
</dbReference>
<comment type="subcellular location">
    <subcellularLocation>
        <location evidence="1">Cell membrane</location>
        <topology evidence="1">Multi-pass membrane protein</topology>
    </subcellularLocation>
</comment>
<dbReference type="PANTHER" id="PTHR30540:SF6">
    <property type="entry name" value="POTASSIUM TRANSPORTER 2"/>
    <property type="match status" value="1"/>
</dbReference>
<dbReference type="InterPro" id="IPR003855">
    <property type="entry name" value="K+_transporter"/>
</dbReference>
<feature type="domain" description="K+ potassium transporter integral membrane" evidence="3">
    <location>
        <begin position="99"/>
        <end position="137"/>
    </location>
</feature>
<proteinExistence type="inferred from homology"/>
<dbReference type="Pfam" id="PF02705">
    <property type="entry name" value="K_trans"/>
    <property type="match status" value="1"/>
</dbReference>
<comment type="caution">
    <text evidence="4">The sequence shown here is derived from an EMBL/GenBank/DDBJ whole genome shotgun (WGS) entry which is preliminary data.</text>
</comment>
<dbReference type="InterPro" id="IPR053951">
    <property type="entry name" value="K_trans_N"/>
</dbReference>
<dbReference type="AlphaFoldDB" id="A0A2U1KTH9"/>
<dbReference type="Proteomes" id="UP000245207">
    <property type="component" value="Unassembled WGS sequence"/>
</dbReference>
<dbReference type="STRING" id="35608.A0A2U1KTH9"/>
<evidence type="ECO:0000313" key="4">
    <source>
        <dbReference type="EMBL" id="PWA40058.1"/>
    </source>
</evidence>
<dbReference type="GO" id="GO:0015079">
    <property type="term" value="F:potassium ion transmembrane transporter activity"/>
    <property type="evidence" value="ECO:0007669"/>
    <property type="project" value="InterPro"/>
</dbReference>
<name>A0A2U1KTH9_ARTAN</name>
<accession>A0A2U1KTH9</accession>
<evidence type="ECO:0000256" key="1">
    <source>
        <dbReference type="ARBA" id="ARBA00004651"/>
    </source>
</evidence>
<evidence type="ECO:0000313" key="5">
    <source>
        <dbReference type="Proteomes" id="UP000245207"/>
    </source>
</evidence>
<evidence type="ECO:0000259" key="3">
    <source>
        <dbReference type="Pfam" id="PF02705"/>
    </source>
</evidence>